<organism evidence="9 10">
    <name type="scientific">Eiseniibacteriota bacterium</name>
    <dbReference type="NCBI Taxonomy" id="2212470"/>
    <lineage>
        <taxon>Bacteria</taxon>
        <taxon>Candidatus Eiseniibacteriota</taxon>
    </lineage>
</organism>
<evidence type="ECO:0000313" key="10">
    <source>
        <dbReference type="Proteomes" id="UP000739538"/>
    </source>
</evidence>
<dbReference type="InterPro" id="IPR023828">
    <property type="entry name" value="Peptidase_S8_Ser-AS"/>
</dbReference>
<keyword evidence="3 5" id="KW-0378">Hydrolase</keyword>
<evidence type="ECO:0000259" key="7">
    <source>
        <dbReference type="Pfam" id="PF00082"/>
    </source>
</evidence>
<feature type="active site" description="Charge relay system" evidence="5">
    <location>
        <position position="260"/>
    </location>
</feature>
<proteinExistence type="inferred from homology"/>
<dbReference type="Pfam" id="PF00082">
    <property type="entry name" value="Peptidase_S8"/>
    <property type="match status" value="1"/>
</dbReference>
<dbReference type="SUPFAM" id="SSF49785">
    <property type="entry name" value="Galactose-binding domain-like"/>
    <property type="match status" value="1"/>
</dbReference>
<keyword evidence="4 5" id="KW-0720">Serine protease</keyword>
<comment type="caution">
    <text evidence="9">The sequence shown here is derived from an EMBL/GenBank/DDBJ whole genome shotgun (WGS) entry which is preliminary data.</text>
</comment>
<feature type="domain" description="Peptidase S8/S53" evidence="7">
    <location>
        <begin position="228"/>
        <end position="507"/>
    </location>
</feature>
<evidence type="ECO:0000256" key="2">
    <source>
        <dbReference type="ARBA" id="ARBA00022670"/>
    </source>
</evidence>
<dbReference type="InterPro" id="IPR000209">
    <property type="entry name" value="Peptidase_S8/S53_dom"/>
</dbReference>
<feature type="active site" description="Charge relay system" evidence="5">
    <location>
        <position position="453"/>
    </location>
</feature>
<dbReference type="Proteomes" id="UP000739538">
    <property type="component" value="Unassembled WGS sequence"/>
</dbReference>
<evidence type="ECO:0000256" key="5">
    <source>
        <dbReference type="PROSITE-ProRule" id="PRU01240"/>
    </source>
</evidence>
<protein>
    <submittedName>
        <fullName evidence="9">S8 family serine peptidase</fullName>
    </submittedName>
</protein>
<dbReference type="InterPro" id="IPR051048">
    <property type="entry name" value="Peptidase_S8/S53_subtilisin"/>
</dbReference>
<dbReference type="InterPro" id="IPR015500">
    <property type="entry name" value="Peptidase_S8_subtilisin-rel"/>
</dbReference>
<dbReference type="CDD" id="cd04842">
    <property type="entry name" value="Peptidases_S8_Kp43_protease"/>
    <property type="match status" value="1"/>
</dbReference>
<feature type="active site" description="Charge relay system" evidence="5">
    <location>
        <position position="235"/>
    </location>
</feature>
<dbReference type="PRINTS" id="PR00723">
    <property type="entry name" value="SUBTILISIN"/>
</dbReference>
<reference evidence="9" key="1">
    <citation type="submission" date="2020-04" db="EMBL/GenBank/DDBJ databases">
        <authorList>
            <person name="Zhang T."/>
        </authorList>
    </citation>
    <scope>NUCLEOTIDE SEQUENCE</scope>
    <source>
        <strain evidence="9">HKST-UBA02</strain>
    </source>
</reference>
<evidence type="ECO:0000259" key="8">
    <source>
        <dbReference type="Pfam" id="PF13860"/>
    </source>
</evidence>
<evidence type="ECO:0000256" key="6">
    <source>
        <dbReference type="SAM" id="SignalP"/>
    </source>
</evidence>
<evidence type="ECO:0000313" key="9">
    <source>
        <dbReference type="EMBL" id="MCA9755285.1"/>
    </source>
</evidence>
<dbReference type="SUPFAM" id="SSF52743">
    <property type="entry name" value="Subtilisin-like"/>
    <property type="match status" value="1"/>
</dbReference>
<accession>A0A956SCE5</accession>
<dbReference type="PROSITE" id="PS00138">
    <property type="entry name" value="SUBTILASE_SER"/>
    <property type="match status" value="1"/>
</dbReference>
<feature type="domain" description="FlgD/Vpr Ig-like" evidence="8">
    <location>
        <begin position="793"/>
        <end position="842"/>
    </location>
</feature>
<sequence length="858" mass="92380">MKARWIVLASLSILIPALVSAADSSVRLRSRTFVPSPSVAVLEETQAPVADRGLHFLVQLAPSVGADRVALEENGIRLLQYVPDNTWIARLDARAWNQTDARSALRWVGRLEVLDKVPSRIAEGRVGDWAFEPDGHARFRVRPFSDVTGEALRAALENVGAEPIRALAGGAGWLVRAYPEDVLDIAALEEVLWVSEDLPAPGPDNDGTRARVGADEVQSPPYNLTGFGVRVGLMDGGPLSAHPDFAGRVTTIDGTTPASHATHVAGTLGGTGLNSETQGGSSLQWRGIAPDVSFITWDYNGDVLQDYRDAIADWDIDVHHNSWGFTVSSQNCEIYGDYDFIVPDLDSLVVGSAGRRVPIVYSAGNERDDGDCPLVEGGYGCLNPPKAAKNLLIVGATNSDNDTMTDFSSWGPTDDGRLKPDVVAPGCEDGGEGYIKSTLPVDVYGGTGWCGTSMAAPVVSGAIALLAQAWDSTFIGTDPEPSFFKAILAATATDLGNPGPDYAFGHGRVDLEKAAKSLLGDNPITDVVAQDDVFEHTFWVAAGTQQLSVVLAWDDPPAVPNADPALINDLDLVLISPSMTTYDPWVLDPEFPSQDAVRGVDTVNNIEHVTVNIPQPGQWTARVTGSNVPQGPQIASLVGLDTAGPDAVSNVQVTQVTGNLLSFTWDEDRVFDFSGTMILRSLNPISFVPNNGFNYLEGQEVAAGVRVAYLRNIDHSVVPWDDGNLIPETDYYYAFYSFDDARIYSTVTELMIRTGDTSAVDPHALVAELMLAPPTPNPASVESTIRFGIPRDDRVQLRVFDPAGRRVATLVDGALEAGNHELRWSGRDDAGNTVGSGVYLLELRMGDERRSRRLTWRR</sequence>
<dbReference type="Pfam" id="PF13860">
    <property type="entry name" value="FlgD_ig"/>
    <property type="match status" value="1"/>
</dbReference>
<feature type="signal peptide" evidence="6">
    <location>
        <begin position="1"/>
        <end position="21"/>
    </location>
</feature>
<dbReference type="PANTHER" id="PTHR43399:SF4">
    <property type="entry name" value="CELL WALL-ASSOCIATED PROTEASE"/>
    <property type="match status" value="1"/>
</dbReference>
<evidence type="ECO:0000256" key="3">
    <source>
        <dbReference type="ARBA" id="ARBA00022801"/>
    </source>
</evidence>
<feature type="chain" id="PRO_5037424231" evidence="6">
    <location>
        <begin position="22"/>
        <end position="858"/>
    </location>
</feature>
<dbReference type="InterPro" id="IPR025965">
    <property type="entry name" value="FlgD/Vpr_Ig-like"/>
</dbReference>
<dbReference type="AlphaFoldDB" id="A0A956SCE5"/>
<dbReference type="EMBL" id="JAGQHS010000019">
    <property type="protein sequence ID" value="MCA9755285.1"/>
    <property type="molecule type" value="Genomic_DNA"/>
</dbReference>
<name>A0A956SCE5_UNCEI</name>
<dbReference type="GO" id="GO:0006508">
    <property type="term" value="P:proteolysis"/>
    <property type="evidence" value="ECO:0007669"/>
    <property type="project" value="UniProtKB-KW"/>
</dbReference>
<dbReference type="Gene3D" id="2.60.120.380">
    <property type="match status" value="1"/>
</dbReference>
<dbReference type="Gene3D" id="3.40.50.200">
    <property type="entry name" value="Peptidase S8/S53 domain"/>
    <property type="match status" value="1"/>
</dbReference>
<dbReference type="PROSITE" id="PS51892">
    <property type="entry name" value="SUBTILASE"/>
    <property type="match status" value="1"/>
</dbReference>
<evidence type="ECO:0000256" key="1">
    <source>
        <dbReference type="ARBA" id="ARBA00011073"/>
    </source>
</evidence>
<dbReference type="GO" id="GO:0004252">
    <property type="term" value="F:serine-type endopeptidase activity"/>
    <property type="evidence" value="ECO:0007669"/>
    <property type="project" value="UniProtKB-UniRule"/>
</dbReference>
<dbReference type="InterPro" id="IPR034058">
    <property type="entry name" value="TagA/B/C/D_pept_dom"/>
</dbReference>
<dbReference type="InterPro" id="IPR036852">
    <property type="entry name" value="Peptidase_S8/S53_dom_sf"/>
</dbReference>
<dbReference type="InterPro" id="IPR008979">
    <property type="entry name" value="Galactose-bd-like_sf"/>
</dbReference>
<reference evidence="9" key="2">
    <citation type="journal article" date="2021" name="Microbiome">
        <title>Successional dynamics and alternative stable states in a saline activated sludge microbial community over 9 years.</title>
        <authorList>
            <person name="Wang Y."/>
            <person name="Ye J."/>
            <person name="Ju F."/>
            <person name="Liu L."/>
            <person name="Boyd J.A."/>
            <person name="Deng Y."/>
            <person name="Parks D.H."/>
            <person name="Jiang X."/>
            <person name="Yin X."/>
            <person name="Woodcroft B.J."/>
            <person name="Tyson G.W."/>
            <person name="Hugenholtz P."/>
            <person name="Polz M.F."/>
            <person name="Zhang T."/>
        </authorList>
    </citation>
    <scope>NUCLEOTIDE SEQUENCE</scope>
    <source>
        <strain evidence="9">HKST-UBA02</strain>
    </source>
</reference>
<keyword evidence="2 5" id="KW-0645">Protease</keyword>
<gene>
    <name evidence="9" type="ORF">KDA27_05740</name>
</gene>
<dbReference type="Gene3D" id="2.60.40.4070">
    <property type="match status" value="1"/>
</dbReference>
<evidence type="ECO:0000256" key="4">
    <source>
        <dbReference type="ARBA" id="ARBA00022825"/>
    </source>
</evidence>
<dbReference type="PANTHER" id="PTHR43399">
    <property type="entry name" value="SUBTILISIN-RELATED"/>
    <property type="match status" value="1"/>
</dbReference>
<comment type="similarity">
    <text evidence="1 5">Belongs to the peptidase S8 family.</text>
</comment>
<keyword evidence="6" id="KW-0732">Signal</keyword>